<evidence type="ECO:0000256" key="3">
    <source>
        <dbReference type="ARBA" id="ARBA00023163"/>
    </source>
</evidence>
<evidence type="ECO:0000256" key="1">
    <source>
        <dbReference type="ARBA" id="ARBA00023015"/>
    </source>
</evidence>
<keyword evidence="1" id="KW-0805">Transcription regulation</keyword>
<dbReference type="PANTHER" id="PTHR42756">
    <property type="entry name" value="TRANSCRIPTIONAL REGULATOR, MARR"/>
    <property type="match status" value="1"/>
</dbReference>
<dbReference type="PANTHER" id="PTHR42756:SF1">
    <property type="entry name" value="TRANSCRIPTIONAL REPRESSOR OF EMRAB OPERON"/>
    <property type="match status" value="1"/>
</dbReference>
<dbReference type="InterPro" id="IPR000835">
    <property type="entry name" value="HTH_MarR-typ"/>
</dbReference>
<dbReference type="GO" id="GO:0003700">
    <property type="term" value="F:DNA-binding transcription factor activity"/>
    <property type="evidence" value="ECO:0007669"/>
    <property type="project" value="InterPro"/>
</dbReference>
<dbReference type="AlphaFoldDB" id="A0A3E3EHG1"/>
<gene>
    <name evidence="5" type="ORF">DXB93_01515</name>
</gene>
<dbReference type="PROSITE" id="PS50995">
    <property type="entry name" value="HTH_MARR_2"/>
    <property type="match status" value="1"/>
</dbReference>
<name>A0A3E3EHG1_9FIRM</name>
<dbReference type="GO" id="GO:0003677">
    <property type="term" value="F:DNA binding"/>
    <property type="evidence" value="ECO:0007669"/>
    <property type="project" value="UniProtKB-KW"/>
</dbReference>
<feature type="domain" description="HTH marR-type" evidence="4">
    <location>
        <begin position="3"/>
        <end position="137"/>
    </location>
</feature>
<reference evidence="5 6" key="1">
    <citation type="submission" date="2018-08" db="EMBL/GenBank/DDBJ databases">
        <title>A genome reference for cultivated species of the human gut microbiota.</title>
        <authorList>
            <person name="Zou Y."/>
            <person name="Xue W."/>
            <person name="Luo G."/>
        </authorList>
    </citation>
    <scope>NUCLEOTIDE SEQUENCE [LARGE SCALE GENOMIC DNA]</scope>
    <source>
        <strain evidence="5 6">OM06-4</strain>
    </source>
</reference>
<keyword evidence="2" id="KW-0238">DNA-binding</keyword>
<organism evidence="5 6">
    <name type="scientific">Thomasclavelia ramosa</name>
    <dbReference type="NCBI Taxonomy" id="1547"/>
    <lineage>
        <taxon>Bacteria</taxon>
        <taxon>Bacillati</taxon>
        <taxon>Bacillota</taxon>
        <taxon>Erysipelotrichia</taxon>
        <taxon>Erysipelotrichales</taxon>
        <taxon>Coprobacillaceae</taxon>
        <taxon>Thomasclavelia</taxon>
    </lineage>
</organism>
<evidence type="ECO:0000256" key="2">
    <source>
        <dbReference type="ARBA" id="ARBA00023125"/>
    </source>
</evidence>
<sequence>MMDYEVMFSLNKLAGNIANYANARLKPYGLTFTQLSVLIFLADNQDRTINQKDISMEFDVSHATTVGIVARMHGRSLVKVKACESDRRITNVIITDHGKDMIVQTRKVQEELVQLFSKCLDETEMTNFFKLINKINQVFKT</sequence>
<evidence type="ECO:0000259" key="4">
    <source>
        <dbReference type="PROSITE" id="PS50995"/>
    </source>
</evidence>
<evidence type="ECO:0000313" key="6">
    <source>
        <dbReference type="Proteomes" id="UP000261032"/>
    </source>
</evidence>
<dbReference type="Pfam" id="PF12802">
    <property type="entry name" value="MarR_2"/>
    <property type="match status" value="1"/>
</dbReference>
<accession>A0A3E3EHG1</accession>
<proteinExistence type="predicted"/>
<evidence type="ECO:0000313" key="5">
    <source>
        <dbReference type="EMBL" id="RGD87364.1"/>
    </source>
</evidence>
<dbReference type="Gene3D" id="1.10.10.10">
    <property type="entry name" value="Winged helix-like DNA-binding domain superfamily/Winged helix DNA-binding domain"/>
    <property type="match status" value="1"/>
</dbReference>
<dbReference type="Proteomes" id="UP000261032">
    <property type="component" value="Unassembled WGS sequence"/>
</dbReference>
<dbReference type="SUPFAM" id="SSF46785">
    <property type="entry name" value="Winged helix' DNA-binding domain"/>
    <property type="match status" value="1"/>
</dbReference>
<keyword evidence="3" id="KW-0804">Transcription</keyword>
<comment type="caution">
    <text evidence="5">The sequence shown here is derived from an EMBL/GenBank/DDBJ whole genome shotgun (WGS) entry which is preliminary data.</text>
</comment>
<dbReference type="SMART" id="SM00347">
    <property type="entry name" value="HTH_MARR"/>
    <property type="match status" value="1"/>
</dbReference>
<dbReference type="InterPro" id="IPR036390">
    <property type="entry name" value="WH_DNA-bd_sf"/>
</dbReference>
<dbReference type="InterPro" id="IPR036388">
    <property type="entry name" value="WH-like_DNA-bd_sf"/>
</dbReference>
<protein>
    <submittedName>
        <fullName evidence="5">MarR family transcriptional regulator</fullName>
    </submittedName>
</protein>
<dbReference type="EMBL" id="QUSL01000001">
    <property type="protein sequence ID" value="RGD87364.1"/>
    <property type="molecule type" value="Genomic_DNA"/>
</dbReference>